<dbReference type="PhylomeDB" id="A7RXC1"/>
<reference evidence="3 4" key="1">
    <citation type="journal article" date="2007" name="Science">
        <title>Sea anemone genome reveals ancestral eumetazoan gene repertoire and genomic organization.</title>
        <authorList>
            <person name="Putnam N.H."/>
            <person name="Srivastava M."/>
            <person name="Hellsten U."/>
            <person name="Dirks B."/>
            <person name="Chapman J."/>
            <person name="Salamov A."/>
            <person name="Terry A."/>
            <person name="Shapiro H."/>
            <person name="Lindquist E."/>
            <person name="Kapitonov V.V."/>
            <person name="Jurka J."/>
            <person name="Genikhovich G."/>
            <person name="Grigoriev I.V."/>
            <person name="Lucas S.M."/>
            <person name="Steele R.E."/>
            <person name="Finnerty J.R."/>
            <person name="Technau U."/>
            <person name="Martindale M.Q."/>
            <person name="Rokhsar D.S."/>
        </authorList>
    </citation>
    <scope>NUCLEOTIDE SEQUENCE [LARGE SCALE GENOMIC DNA]</scope>
    <source>
        <strain evidence="4">CH2 X CH6</strain>
    </source>
</reference>
<feature type="transmembrane region" description="Helical" evidence="1">
    <location>
        <begin position="54"/>
        <end position="74"/>
    </location>
</feature>
<proteinExistence type="predicted"/>
<evidence type="ECO:0000259" key="2">
    <source>
        <dbReference type="Pfam" id="PF25085"/>
    </source>
</evidence>
<dbReference type="AlphaFoldDB" id="A7RXC1"/>
<feature type="transmembrane region" description="Helical" evidence="1">
    <location>
        <begin position="234"/>
        <end position="255"/>
    </location>
</feature>
<dbReference type="Proteomes" id="UP000001593">
    <property type="component" value="Unassembled WGS sequence"/>
</dbReference>
<dbReference type="PANTHER" id="PTHR35982">
    <property type="entry name" value="AGAP005361-PA"/>
    <property type="match status" value="1"/>
</dbReference>
<accession>A7RXC1</accession>
<feature type="domain" description="DUF7802" evidence="2">
    <location>
        <begin position="2"/>
        <end position="399"/>
    </location>
</feature>
<gene>
    <name evidence="3" type="ORF">NEMVEDRAFT_v1g241328</name>
</gene>
<organism evidence="3 4">
    <name type="scientific">Nematostella vectensis</name>
    <name type="common">Starlet sea anemone</name>
    <dbReference type="NCBI Taxonomy" id="45351"/>
    <lineage>
        <taxon>Eukaryota</taxon>
        <taxon>Metazoa</taxon>
        <taxon>Cnidaria</taxon>
        <taxon>Anthozoa</taxon>
        <taxon>Hexacorallia</taxon>
        <taxon>Actiniaria</taxon>
        <taxon>Edwardsiidae</taxon>
        <taxon>Nematostella</taxon>
    </lineage>
</organism>
<feature type="transmembrane region" description="Helical" evidence="1">
    <location>
        <begin position="381"/>
        <end position="401"/>
    </location>
</feature>
<feature type="transmembrane region" description="Helical" evidence="1">
    <location>
        <begin position="94"/>
        <end position="113"/>
    </location>
</feature>
<keyword evidence="1" id="KW-1133">Transmembrane helix</keyword>
<dbReference type="EMBL" id="DS469549">
    <property type="protein sequence ID" value="EDO43939.1"/>
    <property type="molecule type" value="Genomic_DNA"/>
</dbReference>
<protein>
    <recommendedName>
        <fullName evidence="2">DUF7802 domain-containing protein</fullName>
    </recommendedName>
</protein>
<dbReference type="PANTHER" id="PTHR35982:SF1">
    <property type="entry name" value="SPIROCYCLASE, AVEC FAMILY"/>
    <property type="match status" value="1"/>
</dbReference>
<evidence type="ECO:0000313" key="4">
    <source>
        <dbReference type="Proteomes" id="UP000001593"/>
    </source>
</evidence>
<keyword evidence="1" id="KW-0812">Transmembrane</keyword>
<dbReference type="InterPro" id="IPR056704">
    <property type="entry name" value="DUF7802"/>
</dbReference>
<dbReference type="KEGG" id="nve:5515900"/>
<dbReference type="eggNOG" id="ENOG502R6NE">
    <property type="taxonomic scope" value="Eukaryota"/>
</dbReference>
<keyword evidence="4" id="KW-1185">Reference proteome</keyword>
<feature type="transmembrane region" description="Helical" evidence="1">
    <location>
        <begin position="169"/>
        <end position="190"/>
    </location>
</feature>
<dbReference type="OMA" id="HASFACS"/>
<dbReference type="Pfam" id="PF25085">
    <property type="entry name" value="DUF7802"/>
    <property type="match status" value="1"/>
</dbReference>
<keyword evidence="1" id="KW-0472">Membrane</keyword>
<dbReference type="InParanoid" id="A7RXC1"/>
<name>A7RXC1_NEMVE</name>
<feature type="transmembrane region" description="Helical" evidence="1">
    <location>
        <begin position="285"/>
        <end position="304"/>
    </location>
</feature>
<dbReference type="OrthoDB" id="188749at2759"/>
<feature type="transmembrane region" description="Helical" evidence="1">
    <location>
        <begin position="125"/>
        <end position="149"/>
    </location>
</feature>
<evidence type="ECO:0000256" key="1">
    <source>
        <dbReference type="SAM" id="Phobius"/>
    </source>
</evidence>
<evidence type="ECO:0000313" key="3">
    <source>
        <dbReference type="EMBL" id="EDO43939.1"/>
    </source>
</evidence>
<dbReference type="HOGENOM" id="CLU_039555_0_0_1"/>
<feature type="transmembrane region" description="Helical" evidence="1">
    <location>
        <begin position="202"/>
        <end position="228"/>
    </location>
</feature>
<sequence>MAVDVSAFVKWFVIFRNPQEIWREEPTFLMCEIVFLLIAAMTFRHALRNGKTYILLWITLSLHGLTTECVSYFVPDVDNFWHAQSMVMLVEKRLPLHIVLFYPGVMYTVALSVAKLRLPLSAEPFAVGLADVIFDFPFDIMGIKLLWWSWHDTDPNLFDRHYWVPWTSYIFHMTFASSFTFIFHGMRWALIGVDKFQPSKSWFKELTCVLVAGVFSMPLGVVQFIVFYHIPHDMYGIHTEVLVLLMCLVYGVFLWRADRNPRIHSRPDEINPKDSPKTRSRFDEISFNVLIHFLFYVFLVGFAHPENVRATGLHQRIGNCSHVTAVHTPLGQVLHKKTFLCPRDYDEGYFDWHCTPSGHAPPDGTNWYTLCGTGYPNHAEYIVVVTSFCMLGLAFYYQLLWRSAMDVLPRKDKGKMKSN</sequence>